<dbReference type="Proteomes" id="UP001431783">
    <property type="component" value="Unassembled WGS sequence"/>
</dbReference>
<evidence type="ECO:0000313" key="1">
    <source>
        <dbReference type="EMBL" id="KAK9891954.1"/>
    </source>
</evidence>
<dbReference type="AlphaFoldDB" id="A0AAW1VEZ2"/>
<evidence type="ECO:0000313" key="2">
    <source>
        <dbReference type="Proteomes" id="UP001431783"/>
    </source>
</evidence>
<proteinExistence type="predicted"/>
<keyword evidence="2" id="KW-1185">Reference proteome</keyword>
<protein>
    <submittedName>
        <fullName evidence="1">Uncharacterized protein</fullName>
    </submittedName>
</protein>
<comment type="caution">
    <text evidence="1">The sequence shown here is derived from an EMBL/GenBank/DDBJ whole genome shotgun (WGS) entry which is preliminary data.</text>
</comment>
<organism evidence="1 2">
    <name type="scientific">Henosepilachna vigintioctopunctata</name>
    <dbReference type="NCBI Taxonomy" id="420089"/>
    <lineage>
        <taxon>Eukaryota</taxon>
        <taxon>Metazoa</taxon>
        <taxon>Ecdysozoa</taxon>
        <taxon>Arthropoda</taxon>
        <taxon>Hexapoda</taxon>
        <taxon>Insecta</taxon>
        <taxon>Pterygota</taxon>
        <taxon>Neoptera</taxon>
        <taxon>Endopterygota</taxon>
        <taxon>Coleoptera</taxon>
        <taxon>Polyphaga</taxon>
        <taxon>Cucujiformia</taxon>
        <taxon>Coccinelloidea</taxon>
        <taxon>Coccinellidae</taxon>
        <taxon>Epilachninae</taxon>
        <taxon>Epilachnini</taxon>
        <taxon>Henosepilachna</taxon>
    </lineage>
</organism>
<dbReference type="EMBL" id="JARQZJ010000131">
    <property type="protein sequence ID" value="KAK9891954.1"/>
    <property type="molecule type" value="Genomic_DNA"/>
</dbReference>
<gene>
    <name evidence="1" type="ORF">WA026_017437</name>
</gene>
<accession>A0AAW1VEZ2</accession>
<sequence length="162" mass="17578">MLPTISSMVLTIVPTVTKYSTQKSLFEIIFASKMGLGPAGHPGAGLPFFCPNGDPLSQPPPAHMGIPPYQLDAKAAGSMGEYGSPPPPQPQALSPAEWRRLGPLLAATVPPRIQQLAVYRHLEVTFRKESAGNTNPDKITKVRRNFVYLHPIAIADWILRTS</sequence>
<reference evidence="1 2" key="1">
    <citation type="submission" date="2023-03" db="EMBL/GenBank/DDBJ databases">
        <title>Genome insight into feeding habits of ladybird beetles.</title>
        <authorList>
            <person name="Li H.-S."/>
            <person name="Huang Y.-H."/>
            <person name="Pang H."/>
        </authorList>
    </citation>
    <scope>NUCLEOTIDE SEQUENCE [LARGE SCALE GENOMIC DNA]</scope>
    <source>
        <strain evidence="1">SYSU_2023b</strain>
        <tissue evidence="1">Whole body</tissue>
    </source>
</reference>
<name>A0AAW1VEZ2_9CUCU</name>